<dbReference type="RefSeq" id="WP_143132618.1">
    <property type="nucleotide sequence ID" value="NZ_FOWC01000019.1"/>
</dbReference>
<gene>
    <name evidence="5" type="ORF">SAMN05421854_11935</name>
</gene>
<dbReference type="AlphaFoldDB" id="A0A1I6AI22"/>
<accession>A0A1I6AI22</accession>
<dbReference type="PROSITE" id="PS50015">
    <property type="entry name" value="SAP_B"/>
    <property type="match status" value="1"/>
</dbReference>
<evidence type="ECO:0000256" key="1">
    <source>
        <dbReference type="ARBA" id="ARBA00023157"/>
    </source>
</evidence>
<dbReference type="InterPro" id="IPR008138">
    <property type="entry name" value="SapB_2"/>
</dbReference>
<feature type="signal peptide" evidence="3">
    <location>
        <begin position="1"/>
        <end position="26"/>
    </location>
</feature>
<organism evidence="5 6">
    <name type="scientific">Amycolatopsis rubida</name>
    <dbReference type="NCBI Taxonomy" id="112413"/>
    <lineage>
        <taxon>Bacteria</taxon>
        <taxon>Bacillati</taxon>
        <taxon>Actinomycetota</taxon>
        <taxon>Actinomycetes</taxon>
        <taxon>Pseudonocardiales</taxon>
        <taxon>Pseudonocardiaceae</taxon>
        <taxon>Amycolatopsis</taxon>
    </lineage>
</organism>
<dbReference type="InterPro" id="IPR011001">
    <property type="entry name" value="Saposin-like"/>
</dbReference>
<evidence type="ECO:0000256" key="2">
    <source>
        <dbReference type="ARBA" id="ARBA00023180"/>
    </source>
</evidence>
<dbReference type="Proteomes" id="UP000199137">
    <property type="component" value="Unassembled WGS sequence"/>
</dbReference>
<dbReference type="InterPro" id="IPR008139">
    <property type="entry name" value="SaposinB_dom"/>
</dbReference>
<dbReference type="SMART" id="SM00741">
    <property type="entry name" value="SapB"/>
    <property type="match status" value="1"/>
</dbReference>
<dbReference type="STRING" id="112413.SAMN05421854_11935"/>
<feature type="chain" id="PRO_5011493598" evidence="3">
    <location>
        <begin position="27"/>
        <end position="143"/>
    </location>
</feature>
<dbReference type="Gene3D" id="1.10.225.10">
    <property type="entry name" value="Saposin-like"/>
    <property type="match status" value="1"/>
</dbReference>
<dbReference type="SUPFAM" id="SSF47862">
    <property type="entry name" value="Saposin"/>
    <property type="match status" value="1"/>
</dbReference>
<dbReference type="EMBL" id="FOWC01000019">
    <property type="protein sequence ID" value="SFQ68346.1"/>
    <property type="molecule type" value="Genomic_DNA"/>
</dbReference>
<feature type="domain" description="Saposin B-type" evidence="4">
    <location>
        <begin position="48"/>
        <end position="129"/>
    </location>
</feature>
<dbReference type="PANTHER" id="PTHR11480:SF3">
    <property type="entry name" value="BCDNA.GH08312"/>
    <property type="match status" value="1"/>
</dbReference>
<keyword evidence="2" id="KW-0325">Glycoprotein</keyword>
<proteinExistence type="predicted"/>
<keyword evidence="1" id="KW-1015">Disulfide bond</keyword>
<evidence type="ECO:0000313" key="6">
    <source>
        <dbReference type="Proteomes" id="UP000199137"/>
    </source>
</evidence>
<dbReference type="InterPro" id="IPR051428">
    <property type="entry name" value="Sphingo_Act-Surfact_Prot"/>
</dbReference>
<reference evidence="5 6" key="1">
    <citation type="submission" date="2016-10" db="EMBL/GenBank/DDBJ databases">
        <authorList>
            <person name="de Groot N.N."/>
        </authorList>
    </citation>
    <scope>NUCLEOTIDE SEQUENCE [LARGE SCALE GENOMIC DNA]</scope>
    <source>
        <strain evidence="5 6">DSM 44637</strain>
    </source>
</reference>
<evidence type="ECO:0000313" key="5">
    <source>
        <dbReference type="EMBL" id="SFQ68346.1"/>
    </source>
</evidence>
<name>A0A1I6AI22_9PSEU</name>
<dbReference type="PANTHER" id="PTHR11480">
    <property type="entry name" value="SAPOSIN-RELATED"/>
    <property type="match status" value="1"/>
</dbReference>
<keyword evidence="3" id="KW-0732">Signal</keyword>
<evidence type="ECO:0000256" key="3">
    <source>
        <dbReference type="SAM" id="SignalP"/>
    </source>
</evidence>
<evidence type="ECO:0000259" key="4">
    <source>
        <dbReference type="PROSITE" id="PS50015"/>
    </source>
</evidence>
<dbReference type="Pfam" id="PF03489">
    <property type="entry name" value="SapB_2"/>
    <property type="match status" value="1"/>
</dbReference>
<protein>
    <submittedName>
        <fullName evidence="5">Saposin-like type B, region 2</fullName>
    </submittedName>
</protein>
<sequence>MRARTAWTAMCLAAVLALAAGPVASAATGARSAATARTAVPSGPAAATGEACAFCEYFLHYLTTALDGSTNPERIATMISNACNWLPESEQGKCRELLETYGGAVAALLENGVPEDEICGALGLCAAPGRESPSRRGCAAVAT</sequence>